<sequence length="59" mass="6595">MAFVIVNVLSGPPWKLQILILQRIIYNATICFFVVSLAILTCTLHTSRTGLYGIFPGNR</sequence>
<reference evidence="2" key="1">
    <citation type="submission" date="2014-11" db="EMBL/GenBank/DDBJ databases">
        <authorList>
            <person name="Amaro Gonzalez C."/>
        </authorList>
    </citation>
    <scope>NUCLEOTIDE SEQUENCE</scope>
</reference>
<keyword evidence="1" id="KW-0812">Transmembrane</keyword>
<dbReference type="EMBL" id="GBXM01004262">
    <property type="protein sequence ID" value="JAI04316.1"/>
    <property type="molecule type" value="Transcribed_RNA"/>
</dbReference>
<accession>A0A0E9XR59</accession>
<dbReference type="AlphaFoldDB" id="A0A0E9XR59"/>
<protein>
    <submittedName>
        <fullName evidence="2">Uncharacterized protein</fullName>
    </submittedName>
</protein>
<keyword evidence="1" id="KW-1133">Transmembrane helix</keyword>
<evidence type="ECO:0000256" key="1">
    <source>
        <dbReference type="SAM" id="Phobius"/>
    </source>
</evidence>
<feature type="transmembrane region" description="Helical" evidence="1">
    <location>
        <begin position="24"/>
        <end position="44"/>
    </location>
</feature>
<organism evidence="2">
    <name type="scientific">Anguilla anguilla</name>
    <name type="common">European freshwater eel</name>
    <name type="synonym">Muraena anguilla</name>
    <dbReference type="NCBI Taxonomy" id="7936"/>
    <lineage>
        <taxon>Eukaryota</taxon>
        <taxon>Metazoa</taxon>
        <taxon>Chordata</taxon>
        <taxon>Craniata</taxon>
        <taxon>Vertebrata</taxon>
        <taxon>Euteleostomi</taxon>
        <taxon>Actinopterygii</taxon>
        <taxon>Neopterygii</taxon>
        <taxon>Teleostei</taxon>
        <taxon>Anguilliformes</taxon>
        <taxon>Anguillidae</taxon>
        <taxon>Anguilla</taxon>
    </lineage>
</organism>
<keyword evidence="1" id="KW-0472">Membrane</keyword>
<name>A0A0E9XR59_ANGAN</name>
<reference evidence="2" key="2">
    <citation type="journal article" date="2015" name="Fish Shellfish Immunol.">
        <title>Early steps in the European eel (Anguilla anguilla)-Vibrio vulnificus interaction in the gills: Role of the RtxA13 toxin.</title>
        <authorList>
            <person name="Callol A."/>
            <person name="Pajuelo D."/>
            <person name="Ebbesson L."/>
            <person name="Teles M."/>
            <person name="MacKenzie S."/>
            <person name="Amaro C."/>
        </authorList>
    </citation>
    <scope>NUCLEOTIDE SEQUENCE</scope>
</reference>
<proteinExistence type="predicted"/>
<evidence type="ECO:0000313" key="2">
    <source>
        <dbReference type="EMBL" id="JAI04316.1"/>
    </source>
</evidence>